<feature type="transmembrane region" description="Helical" evidence="1">
    <location>
        <begin position="81"/>
        <end position="101"/>
    </location>
</feature>
<accession>F7XNC6</accession>
<dbReference type="EMBL" id="CP002101">
    <property type="protein sequence ID" value="AEH61176.1"/>
    <property type="molecule type" value="Genomic_DNA"/>
</dbReference>
<evidence type="ECO:0000259" key="3">
    <source>
        <dbReference type="Pfam" id="PF22570"/>
    </source>
</evidence>
<organism evidence="4 5">
    <name type="scientific">Methanosalsum zhilinae (strain DSM 4017 / NBRC 107636 / OCM 62 / WeN5)</name>
    <name type="common">Methanohalophilus zhilinae</name>
    <dbReference type="NCBI Taxonomy" id="679901"/>
    <lineage>
        <taxon>Archaea</taxon>
        <taxon>Methanobacteriati</taxon>
        <taxon>Methanobacteriota</taxon>
        <taxon>Stenosarchaea group</taxon>
        <taxon>Methanomicrobia</taxon>
        <taxon>Methanosarcinales</taxon>
        <taxon>Methanosarcinaceae</taxon>
        <taxon>Methanosalsum</taxon>
    </lineage>
</organism>
<dbReference type="HOGENOM" id="CLU_075538_1_0_2"/>
<protein>
    <submittedName>
        <fullName evidence="4">Putative transmembrane protein</fullName>
    </submittedName>
</protein>
<feature type="domain" description="Cell wall-active antibiotics response LiaF-like C-terminal" evidence="2">
    <location>
        <begin position="123"/>
        <end position="211"/>
    </location>
</feature>
<dbReference type="OrthoDB" id="253168at2157"/>
<name>F7XNC6_METZD</name>
<dbReference type="RefSeq" id="WP_013898613.1">
    <property type="nucleotide sequence ID" value="NC_015676.1"/>
</dbReference>
<dbReference type="InterPro" id="IPR024425">
    <property type="entry name" value="LiaF-like_C"/>
</dbReference>
<dbReference type="InterPro" id="IPR054331">
    <property type="entry name" value="LiaF_TM"/>
</dbReference>
<feature type="transmembrane region" description="Helical" evidence="1">
    <location>
        <begin position="35"/>
        <end position="51"/>
    </location>
</feature>
<proteinExistence type="predicted"/>
<keyword evidence="1" id="KW-0472">Membrane</keyword>
<dbReference type="Pfam" id="PF22570">
    <property type="entry name" value="LiaF-TM"/>
    <property type="match status" value="1"/>
</dbReference>
<keyword evidence="1" id="KW-1133">Transmembrane helix</keyword>
<feature type="transmembrane region" description="Helical" evidence="1">
    <location>
        <begin position="58"/>
        <end position="75"/>
    </location>
</feature>
<dbReference type="GeneID" id="10822965"/>
<dbReference type="Pfam" id="PF09922">
    <property type="entry name" value="LiaF-like_C"/>
    <property type="match status" value="1"/>
</dbReference>
<dbReference type="PANTHER" id="PTHR40763:SF5">
    <property type="entry name" value="MEMBRANE PROTEIN"/>
    <property type="match status" value="1"/>
</dbReference>
<keyword evidence="5" id="KW-1185">Reference proteome</keyword>
<evidence type="ECO:0000256" key="1">
    <source>
        <dbReference type="SAM" id="Phobius"/>
    </source>
</evidence>
<evidence type="ECO:0000313" key="5">
    <source>
        <dbReference type="Proteomes" id="UP000006622"/>
    </source>
</evidence>
<dbReference type="Proteomes" id="UP000006622">
    <property type="component" value="Chromosome"/>
</dbReference>
<keyword evidence="1 4" id="KW-0812">Transmembrane</keyword>
<gene>
    <name evidence="4" type="ordered locus">Mzhil_1329</name>
</gene>
<dbReference type="KEGG" id="mzh:Mzhil_1329"/>
<evidence type="ECO:0000313" key="4">
    <source>
        <dbReference type="EMBL" id="AEH61176.1"/>
    </source>
</evidence>
<feature type="domain" description="LiaF transmembrane" evidence="3">
    <location>
        <begin position="9"/>
        <end position="106"/>
    </location>
</feature>
<dbReference type="PANTHER" id="PTHR40763">
    <property type="entry name" value="MEMBRANE PROTEIN-RELATED"/>
    <property type="match status" value="1"/>
</dbReference>
<reference evidence="4" key="1">
    <citation type="submission" date="2010-07" db="EMBL/GenBank/DDBJ databases">
        <title>The complete genome of Methanosalsum zhilinae DSM 4017.</title>
        <authorList>
            <consortium name="US DOE Joint Genome Institute (JGI-PGF)"/>
            <person name="Lucas S."/>
            <person name="Copeland A."/>
            <person name="Lapidus A."/>
            <person name="Glavina del Rio T."/>
            <person name="Dalin E."/>
            <person name="Tice H."/>
            <person name="Bruce D."/>
            <person name="Goodwin L."/>
            <person name="Pitluck S."/>
            <person name="Kyrpides N."/>
            <person name="Mavromatis K."/>
            <person name="Ovchinnikova G."/>
            <person name="Daligault H."/>
            <person name="Detter J.C."/>
            <person name="Han C."/>
            <person name="Tapia R."/>
            <person name="Larimer F."/>
            <person name="Land M."/>
            <person name="Hauser L."/>
            <person name="Markowitz V."/>
            <person name="Cheng J.-F."/>
            <person name="Hugenholtz P."/>
            <person name="Woyke T."/>
            <person name="Wu D."/>
            <person name="Spring S."/>
            <person name="Schueler E."/>
            <person name="Brambilla E."/>
            <person name="Klenk H.-P."/>
            <person name="Eisen J.A."/>
        </authorList>
    </citation>
    <scope>NUCLEOTIDE SEQUENCE</scope>
    <source>
        <strain evidence="4">DSM 4017</strain>
    </source>
</reference>
<dbReference type="AlphaFoldDB" id="F7XNC6"/>
<sequence>MVKISSQVLLGILVLLLGILLLIRNLEIYDTGQLLQYIPSLFILLGVYILIKSRFTSITGPVIIILIATFVQLLVLEIVTWGTLITWWPIIFILIGLDILLKRKRRSSTPKRSDQKVDITAVFDEVNLSNNSPDFKGGNISVVLGDSELDLKDAEIGSSPAKINVTVLLGEADIIVPEDWQVEMDLINILGDIYDKRPNRSGDKEVSTEKPDLIITGTVILGDFSIKDK</sequence>
<evidence type="ECO:0000259" key="2">
    <source>
        <dbReference type="Pfam" id="PF09922"/>
    </source>
</evidence>